<name>A0ABY5YIJ6_9DEIO</name>
<reference evidence="1" key="1">
    <citation type="submission" date="2022-09" db="EMBL/GenBank/DDBJ databases">
        <title>genome sequence of Deinococcus rubellus.</title>
        <authorList>
            <person name="Srinivasan S."/>
        </authorList>
    </citation>
    <scope>NUCLEOTIDE SEQUENCE</scope>
    <source>
        <strain evidence="1">Ant6</strain>
    </source>
</reference>
<accession>A0ABY5YIJ6</accession>
<dbReference type="RefSeq" id="WP_260560349.1">
    <property type="nucleotide sequence ID" value="NZ_BAABEC010000020.1"/>
</dbReference>
<keyword evidence="2" id="KW-1185">Reference proteome</keyword>
<dbReference type="Gene3D" id="2.40.350.10">
    <property type="entry name" value="SO1590-like"/>
    <property type="match status" value="1"/>
</dbReference>
<dbReference type="InterPro" id="IPR023159">
    <property type="entry name" value="SO1590-like_sf"/>
</dbReference>
<dbReference type="EMBL" id="CP104213">
    <property type="protein sequence ID" value="UWX64074.1"/>
    <property type="molecule type" value="Genomic_DNA"/>
</dbReference>
<organism evidence="1 2">
    <name type="scientific">Deinococcus rubellus</name>
    <dbReference type="NCBI Taxonomy" id="1889240"/>
    <lineage>
        <taxon>Bacteria</taxon>
        <taxon>Thermotogati</taxon>
        <taxon>Deinococcota</taxon>
        <taxon>Deinococci</taxon>
        <taxon>Deinococcales</taxon>
        <taxon>Deinococcaceae</taxon>
        <taxon>Deinococcus</taxon>
    </lineage>
</organism>
<dbReference type="Proteomes" id="UP001060261">
    <property type="component" value="Chromosome"/>
</dbReference>
<evidence type="ECO:0000313" key="1">
    <source>
        <dbReference type="EMBL" id="UWX64074.1"/>
    </source>
</evidence>
<dbReference type="SUPFAM" id="SSF159238">
    <property type="entry name" value="SO1590-like"/>
    <property type="match status" value="1"/>
</dbReference>
<sequence>MSAERPAWIATGTFTVKPRAEAPPPTVPEIGRMLLDKAWSGDLAGQSVVEMLTFMTPVEGSAVYVAIEIVQATLNGRRGNFAFYHAGISERGEQGLIYRVVPDSGSGELVGLSGELRLERAGGVHHYTLTYTLPDT</sequence>
<proteinExistence type="predicted"/>
<gene>
    <name evidence="1" type="ORF">N0D28_15395</name>
</gene>
<dbReference type="InterPro" id="IPR021607">
    <property type="entry name" value="DUF3224"/>
</dbReference>
<dbReference type="Pfam" id="PF11528">
    <property type="entry name" value="DUF3224"/>
    <property type="match status" value="1"/>
</dbReference>
<protein>
    <submittedName>
        <fullName evidence="1">DUF3224 domain-containing protein</fullName>
    </submittedName>
</protein>
<evidence type="ECO:0000313" key="2">
    <source>
        <dbReference type="Proteomes" id="UP001060261"/>
    </source>
</evidence>